<feature type="region of interest" description="Disordered" evidence="1">
    <location>
        <begin position="159"/>
        <end position="222"/>
    </location>
</feature>
<evidence type="ECO:0000259" key="2">
    <source>
        <dbReference type="Pfam" id="PF12774"/>
    </source>
</evidence>
<accession>A0A5J4VRV1</accession>
<evidence type="ECO:0000313" key="4">
    <source>
        <dbReference type="Proteomes" id="UP000324800"/>
    </source>
</evidence>
<feature type="domain" description="Dynein heavy chain hydrolytic ATP-binding dynein motor region" evidence="2">
    <location>
        <begin position="1"/>
        <end position="145"/>
    </location>
</feature>
<organism evidence="3 4">
    <name type="scientific">Streblomastix strix</name>
    <dbReference type="NCBI Taxonomy" id="222440"/>
    <lineage>
        <taxon>Eukaryota</taxon>
        <taxon>Metamonada</taxon>
        <taxon>Preaxostyla</taxon>
        <taxon>Oxymonadida</taxon>
        <taxon>Streblomastigidae</taxon>
        <taxon>Streblomastix</taxon>
    </lineage>
</organism>
<dbReference type="GO" id="GO:0005524">
    <property type="term" value="F:ATP binding"/>
    <property type="evidence" value="ECO:0007669"/>
    <property type="project" value="InterPro"/>
</dbReference>
<dbReference type="InterPro" id="IPR043157">
    <property type="entry name" value="Dynein_AAA1S"/>
</dbReference>
<dbReference type="OrthoDB" id="9807834at2759"/>
<name>A0A5J4VRV1_9EUKA</name>
<dbReference type="GO" id="GO:0045505">
    <property type="term" value="F:dynein intermediate chain binding"/>
    <property type="evidence" value="ECO:0007669"/>
    <property type="project" value="InterPro"/>
</dbReference>
<dbReference type="InterPro" id="IPR026983">
    <property type="entry name" value="DHC"/>
</dbReference>
<dbReference type="Pfam" id="PF12774">
    <property type="entry name" value="AAA_6"/>
    <property type="match status" value="1"/>
</dbReference>
<proteinExistence type="predicted"/>
<feature type="compositionally biased region" description="Polar residues" evidence="1">
    <location>
        <begin position="179"/>
        <end position="191"/>
    </location>
</feature>
<evidence type="ECO:0000256" key="1">
    <source>
        <dbReference type="SAM" id="MobiDB-lite"/>
    </source>
</evidence>
<sequence length="243" mass="27919">MIQPDLLAICQIMLMTEGFLDAKELAQKFTILYSQIKQHISQQNYYDCGLRAINSMLVQAGVGQYGEITEGFDILRKILEESLQQYNDANAAIDLAFFEDVVNHIVLVSRIKDLQFKTENRMDQTVNAINEAVLESEYIMNNKTIFFILQIGIKIKRNKNEKKNNNRNKKKKNQRRNQLDSSLDTQEQLLLSQVDEDQGRERKPEKPHGIWKPSGTDSLSIPQGSIALKGISERQTLARSVRF</sequence>
<dbReference type="PANTHER" id="PTHR22878">
    <property type="entry name" value="DYNEIN HEAVY CHAIN 6, AXONEMAL-LIKE-RELATED"/>
    <property type="match status" value="1"/>
</dbReference>
<feature type="compositionally biased region" description="Basic and acidic residues" evidence="1">
    <location>
        <begin position="197"/>
        <end position="208"/>
    </location>
</feature>
<dbReference type="InterPro" id="IPR035699">
    <property type="entry name" value="AAA_6"/>
</dbReference>
<comment type="caution">
    <text evidence="3">The sequence shown here is derived from an EMBL/GenBank/DDBJ whole genome shotgun (WGS) entry which is preliminary data.</text>
</comment>
<dbReference type="EMBL" id="SNRW01005411">
    <property type="protein sequence ID" value="KAA6385119.1"/>
    <property type="molecule type" value="Genomic_DNA"/>
</dbReference>
<dbReference type="GO" id="GO:0007018">
    <property type="term" value="P:microtubule-based movement"/>
    <property type="evidence" value="ECO:0007669"/>
    <property type="project" value="InterPro"/>
</dbReference>
<dbReference type="Proteomes" id="UP000324800">
    <property type="component" value="Unassembled WGS sequence"/>
</dbReference>
<evidence type="ECO:0000313" key="3">
    <source>
        <dbReference type="EMBL" id="KAA6385119.1"/>
    </source>
</evidence>
<feature type="compositionally biased region" description="Basic residues" evidence="1">
    <location>
        <begin position="159"/>
        <end position="175"/>
    </location>
</feature>
<reference evidence="3 4" key="1">
    <citation type="submission" date="2019-03" db="EMBL/GenBank/DDBJ databases">
        <title>Single cell metagenomics reveals metabolic interactions within the superorganism composed of flagellate Streblomastix strix and complex community of Bacteroidetes bacteria on its surface.</title>
        <authorList>
            <person name="Treitli S.C."/>
            <person name="Kolisko M."/>
            <person name="Husnik F."/>
            <person name="Keeling P."/>
            <person name="Hampl V."/>
        </authorList>
    </citation>
    <scope>NUCLEOTIDE SEQUENCE [LARGE SCALE GENOMIC DNA]</scope>
    <source>
        <strain evidence="3">ST1C</strain>
    </source>
</reference>
<dbReference type="GO" id="GO:0030286">
    <property type="term" value="C:dynein complex"/>
    <property type="evidence" value="ECO:0007669"/>
    <property type="project" value="InterPro"/>
</dbReference>
<protein>
    <recommendedName>
        <fullName evidence="2">Dynein heavy chain hydrolytic ATP-binding dynein motor region domain-containing protein</fullName>
    </recommendedName>
</protein>
<dbReference type="AlphaFoldDB" id="A0A5J4VRV1"/>
<gene>
    <name evidence="3" type="ORF">EZS28_019351</name>
</gene>
<dbReference type="Gene3D" id="1.10.8.710">
    <property type="match status" value="1"/>
</dbReference>
<dbReference type="GO" id="GO:0051959">
    <property type="term" value="F:dynein light intermediate chain binding"/>
    <property type="evidence" value="ECO:0007669"/>
    <property type="project" value="InterPro"/>
</dbReference>